<gene>
    <name evidence="16" type="primary">DBR1</name>
</gene>
<evidence type="ECO:0000259" key="15">
    <source>
        <dbReference type="SMART" id="SM01124"/>
    </source>
</evidence>
<evidence type="ECO:0000256" key="5">
    <source>
        <dbReference type="ARBA" id="ARBA00006045"/>
    </source>
</evidence>
<keyword evidence="11" id="KW-0464">Manganese</keyword>
<evidence type="ECO:0000256" key="13">
    <source>
        <dbReference type="SAM" id="Coils"/>
    </source>
</evidence>
<dbReference type="OrthoDB" id="407609at2759"/>
<organism evidence="16">
    <name type="scientific">Hydra vulgaris</name>
    <name type="common">Hydra</name>
    <name type="synonym">Hydra attenuata</name>
    <dbReference type="NCBI Taxonomy" id="6087"/>
    <lineage>
        <taxon>Eukaryota</taxon>
        <taxon>Metazoa</taxon>
        <taxon>Cnidaria</taxon>
        <taxon>Hydrozoa</taxon>
        <taxon>Hydroidolina</taxon>
        <taxon>Anthoathecata</taxon>
        <taxon>Aplanulata</taxon>
        <taxon>Hydridae</taxon>
        <taxon>Hydra</taxon>
    </lineage>
</organism>
<evidence type="ECO:0000256" key="3">
    <source>
        <dbReference type="ARBA" id="ARBA00001954"/>
    </source>
</evidence>
<dbReference type="Gene3D" id="3.60.21.10">
    <property type="match status" value="1"/>
</dbReference>
<feature type="coiled-coil region" evidence="13">
    <location>
        <begin position="103"/>
        <end position="165"/>
    </location>
</feature>
<dbReference type="PANTHER" id="PTHR12849">
    <property type="entry name" value="RNA LARIAT DEBRANCHING ENZYME"/>
    <property type="match status" value="1"/>
</dbReference>
<feature type="domain" description="Lariat debranching enzyme C-terminal" evidence="15">
    <location>
        <begin position="485"/>
        <end position="599"/>
    </location>
</feature>
<keyword evidence="7" id="KW-0479">Metal-binding</keyword>
<dbReference type="InterPro" id="IPR041816">
    <property type="entry name" value="Dbr1_N"/>
</dbReference>
<evidence type="ECO:0000256" key="1">
    <source>
        <dbReference type="ARBA" id="ARBA00001936"/>
    </source>
</evidence>
<sequence length="770" mass="87405">GLGFTSENDLVKFSDKFNEYKMHVCNGTSPLLSNGSSSLFSNGISPPHSKIINNSPLSVSLSASQSGSIISSGSTGSNEEGRRSPHSRHSSNSFNESNLKYENDRLKKALAQSSVNAKKWEVELQTLKNNNARLTAALQESLINVEKWKEQLHNYKEENSKLRKMVATGTESNEGYFSSVRGVSSSSNHKMLEQSFKEAQEKLRKRDEEIKQLSHREELNSQQLKDNEFDKKIKGEIGLFYLYAYIKMKIAVEGCAHGELNKIYESVAYIEARENIKVDLLICCGDFQSVRDQKDMHSMAVPQKFMDMKDFHEYYSGKRKAPVLTLFIGGNHEAALFLWELPYGGWVAENIYYMGYAGVVSFAGYRIGGLSGIYKSGDYYKGHFEKPPFNESTKRSFYHVRSFDVAKIKLLADEENPIHIFLSHDWPKGIYNHGNCEQLLRFKPYFKQEIDNNELGSDAADDILKALKPAYWFSGHMHAKFSALVEHENGSVTRFLALDKCLPKRNFLQILDIGPAKDETILKYDASWLAILRATDNIQTTSCKNTFLCELDEKYKPTVEKTKEIKLDDLKLIDFSHSSNGVNVQTFTFCERFNLVNPCNISVEPICNNAYGSSRKSFGSLSLPKPIFNFRDEIEDKSIADKLLDSKKVIDHSDEFAELKRPIPRDLLDESFSDESSSGEAEEDNLINPCELKKSQILTLNETPKQNKTADSVNHSFSSFIETPFDEDVLSSSAYTESKSLPREELDCTPVAKKKFLLVRRNQEMYTPKE</sequence>
<reference evidence="16" key="1">
    <citation type="journal article" date="2013" name="Genome Biol. Evol.">
        <title>Punctuated emergences of genetic and phenotypic innovations in eumetazoan, bilaterian, euteleostome, and hominidae ancestors.</title>
        <authorList>
            <person name="Wenger Y."/>
            <person name="Galliot B."/>
        </authorList>
    </citation>
    <scope>NUCLEOTIDE SEQUENCE</scope>
    <source>
        <tissue evidence="16">Whole animals</tissue>
    </source>
</reference>
<evidence type="ECO:0000256" key="10">
    <source>
        <dbReference type="ARBA" id="ARBA00023004"/>
    </source>
</evidence>
<evidence type="ECO:0000256" key="12">
    <source>
        <dbReference type="ARBA" id="ARBA00023242"/>
    </source>
</evidence>
<keyword evidence="9" id="KW-0862">Zinc</keyword>
<dbReference type="AlphaFoldDB" id="T2M3N3"/>
<feature type="region of interest" description="Disordered" evidence="14">
    <location>
        <begin position="66"/>
        <end position="98"/>
    </location>
</feature>
<accession>T2M3N3</accession>
<dbReference type="PANTHER" id="PTHR12849:SF0">
    <property type="entry name" value="LARIAT DEBRANCHING ENZYME"/>
    <property type="match status" value="1"/>
</dbReference>
<dbReference type="GO" id="GO:0000398">
    <property type="term" value="P:mRNA splicing, via spliceosome"/>
    <property type="evidence" value="ECO:0007669"/>
    <property type="project" value="TreeGrafter"/>
</dbReference>
<dbReference type="Pfam" id="PF00149">
    <property type="entry name" value="Metallophos"/>
    <property type="match status" value="1"/>
</dbReference>
<evidence type="ECO:0000256" key="7">
    <source>
        <dbReference type="ARBA" id="ARBA00022723"/>
    </source>
</evidence>
<protein>
    <submittedName>
        <fullName evidence="16">Lariat debranching enzyme</fullName>
    </submittedName>
</protein>
<evidence type="ECO:0000256" key="14">
    <source>
        <dbReference type="SAM" id="MobiDB-lite"/>
    </source>
</evidence>
<dbReference type="InterPro" id="IPR029052">
    <property type="entry name" value="Metallo-depent_PP-like"/>
</dbReference>
<comment type="cofactor">
    <cofactor evidence="3">
        <name>Fe(2+)</name>
        <dbReference type="ChEBI" id="CHEBI:29033"/>
    </cofactor>
</comment>
<comment type="subcellular location">
    <subcellularLocation>
        <location evidence="4">Nucleus</location>
    </subcellularLocation>
</comment>
<evidence type="ECO:0000256" key="11">
    <source>
        <dbReference type="ARBA" id="ARBA00023211"/>
    </source>
</evidence>
<dbReference type="CDD" id="cd00844">
    <property type="entry name" value="MPP_Dbr1_N"/>
    <property type="match status" value="1"/>
</dbReference>
<dbReference type="SUPFAM" id="SSF56300">
    <property type="entry name" value="Metallo-dependent phosphatases"/>
    <property type="match status" value="1"/>
</dbReference>
<evidence type="ECO:0000256" key="6">
    <source>
        <dbReference type="ARBA" id="ARBA00022664"/>
    </source>
</evidence>
<dbReference type="FunFam" id="3.60.21.10:FF:000035">
    <property type="entry name" value="Lariat debranching enzyme"/>
    <property type="match status" value="1"/>
</dbReference>
<keyword evidence="12" id="KW-0539">Nucleus</keyword>
<evidence type="ECO:0000256" key="9">
    <source>
        <dbReference type="ARBA" id="ARBA00022833"/>
    </source>
</evidence>
<keyword evidence="10" id="KW-0408">Iron</keyword>
<keyword evidence="13" id="KW-0175">Coiled coil</keyword>
<dbReference type="InterPro" id="IPR007708">
    <property type="entry name" value="DBR1_C"/>
</dbReference>
<dbReference type="GO" id="GO:0005634">
    <property type="term" value="C:nucleus"/>
    <property type="evidence" value="ECO:0007669"/>
    <property type="project" value="UniProtKB-SubCell"/>
</dbReference>
<comment type="cofactor">
    <cofactor evidence="1">
        <name>Mn(2+)</name>
        <dbReference type="ChEBI" id="CHEBI:29035"/>
    </cofactor>
</comment>
<evidence type="ECO:0000256" key="8">
    <source>
        <dbReference type="ARBA" id="ARBA00022801"/>
    </source>
</evidence>
<dbReference type="InterPro" id="IPR004843">
    <property type="entry name" value="Calcineurin-like_PHP"/>
</dbReference>
<feature type="non-terminal residue" evidence="16">
    <location>
        <position position="1"/>
    </location>
</feature>
<feature type="compositionally biased region" description="Low complexity" evidence="14">
    <location>
        <begin position="66"/>
        <end position="78"/>
    </location>
</feature>
<dbReference type="GO" id="GO:0008419">
    <property type="term" value="F:RNA lariat debranching enzyme activity"/>
    <property type="evidence" value="ECO:0007669"/>
    <property type="project" value="UniProtKB-ARBA"/>
</dbReference>
<dbReference type="EMBL" id="HAAD01000424">
    <property type="protein sequence ID" value="CDG66656.1"/>
    <property type="molecule type" value="mRNA"/>
</dbReference>
<comment type="similarity">
    <text evidence="5">Belongs to the lariat debranching enzyme family.</text>
</comment>
<evidence type="ECO:0000313" key="16">
    <source>
        <dbReference type="EMBL" id="CDG66656.1"/>
    </source>
</evidence>
<feature type="coiled-coil region" evidence="13">
    <location>
        <begin position="189"/>
        <end position="216"/>
    </location>
</feature>
<name>T2M3N3_HYDVU</name>
<dbReference type="Pfam" id="PF05011">
    <property type="entry name" value="DBR1"/>
    <property type="match status" value="1"/>
</dbReference>
<dbReference type="GO" id="GO:0046872">
    <property type="term" value="F:metal ion binding"/>
    <property type="evidence" value="ECO:0007669"/>
    <property type="project" value="UniProtKB-KW"/>
</dbReference>
<evidence type="ECO:0000256" key="4">
    <source>
        <dbReference type="ARBA" id="ARBA00004123"/>
    </source>
</evidence>
<keyword evidence="6" id="KW-0507">mRNA processing</keyword>
<proteinExistence type="evidence at transcript level"/>
<comment type="cofactor">
    <cofactor evidence="2">
        <name>Zn(2+)</name>
        <dbReference type="ChEBI" id="CHEBI:29105"/>
    </cofactor>
</comment>
<dbReference type="SMART" id="SM01124">
    <property type="entry name" value="DBR1"/>
    <property type="match status" value="1"/>
</dbReference>
<evidence type="ECO:0000256" key="2">
    <source>
        <dbReference type="ARBA" id="ARBA00001947"/>
    </source>
</evidence>
<keyword evidence="8" id="KW-0378">Hydrolase</keyword>